<gene>
    <name evidence="1" type="ORF">CIRG_09960</name>
</gene>
<dbReference type="AlphaFoldDB" id="A0A0J7AXL0"/>
<reference evidence="2" key="1">
    <citation type="journal article" date="2010" name="Genome Res.">
        <title>Population genomic sequencing of Coccidioides fungi reveals recent hybridization and transposon control.</title>
        <authorList>
            <person name="Neafsey D.E."/>
            <person name="Barker B.M."/>
            <person name="Sharpton T.J."/>
            <person name="Stajich J.E."/>
            <person name="Park D.J."/>
            <person name="Whiston E."/>
            <person name="Hung C.-Y."/>
            <person name="McMahan C."/>
            <person name="White J."/>
            <person name="Sykes S."/>
            <person name="Heiman D."/>
            <person name="Young S."/>
            <person name="Zeng Q."/>
            <person name="Abouelleil A."/>
            <person name="Aftuck L."/>
            <person name="Bessette D."/>
            <person name="Brown A."/>
            <person name="FitzGerald M."/>
            <person name="Lui A."/>
            <person name="Macdonald J.P."/>
            <person name="Priest M."/>
            <person name="Orbach M.J."/>
            <person name="Galgiani J.N."/>
            <person name="Kirkland T.N."/>
            <person name="Cole G.T."/>
            <person name="Birren B.W."/>
            <person name="Henn M.R."/>
            <person name="Taylor J.W."/>
            <person name="Rounsley S.D."/>
        </authorList>
    </citation>
    <scope>NUCLEOTIDE SEQUENCE [LARGE SCALE GENOMIC DNA]</scope>
    <source>
        <strain evidence="2">RMSCC 2394</strain>
    </source>
</reference>
<protein>
    <submittedName>
        <fullName evidence="1">Uncharacterized protein</fullName>
    </submittedName>
</protein>
<organism evidence="1 2">
    <name type="scientific">Coccidioides immitis RMSCC 2394</name>
    <dbReference type="NCBI Taxonomy" id="404692"/>
    <lineage>
        <taxon>Eukaryota</taxon>
        <taxon>Fungi</taxon>
        <taxon>Dikarya</taxon>
        <taxon>Ascomycota</taxon>
        <taxon>Pezizomycotina</taxon>
        <taxon>Eurotiomycetes</taxon>
        <taxon>Eurotiomycetidae</taxon>
        <taxon>Onygenales</taxon>
        <taxon>Onygenaceae</taxon>
        <taxon>Coccidioides</taxon>
    </lineage>
</organism>
<name>A0A0J7AXL0_COCIT</name>
<dbReference type="EMBL" id="DS028102">
    <property type="protein sequence ID" value="KMP02137.1"/>
    <property type="molecule type" value="Genomic_DNA"/>
</dbReference>
<sequence>MPLTFHAEHELEIIDRPSVRGRPGAISERLLEARSPNKLDSRTVNARTLPLQVEMLAVDSDEAHDPFLPPRPPFPSLTLAKIAKGDAHFPTSGYLGSASVLGWLQRPRSVTAW</sequence>
<dbReference type="Proteomes" id="UP000054565">
    <property type="component" value="Unassembled WGS sequence"/>
</dbReference>
<evidence type="ECO:0000313" key="1">
    <source>
        <dbReference type="EMBL" id="KMP02137.1"/>
    </source>
</evidence>
<evidence type="ECO:0000313" key="2">
    <source>
        <dbReference type="Proteomes" id="UP000054565"/>
    </source>
</evidence>
<accession>A0A0J7AXL0</accession>
<proteinExistence type="predicted"/>